<dbReference type="FunFam" id="2.60.120.10:FF:000093">
    <property type="entry name" value="3-hydroxyanthranilate 3,4-dioxygenase"/>
    <property type="match status" value="1"/>
</dbReference>
<feature type="binding site" evidence="9">
    <location>
        <position position="182"/>
    </location>
    <ligand>
        <name>substrate</name>
    </ligand>
</feature>
<evidence type="ECO:0000256" key="1">
    <source>
        <dbReference type="ARBA" id="ARBA00001954"/>
    </source>
</evidence>
<dbReference type="SUPFAM" id="SSF51182">
    <property type="entry name" value="RmlC-like cupins"/>
    <property type="match status" value="1"/>
</dbReference>
<feature type="binding site" evidence="9">
    <location>
        <position position="244"/>
    </location>
    <ligand>
        <name>a divalent metal cation</name>
        <dbReference type="ChEBI" id="CHEBI:60240"/>
    </ligand>
</feature>
<dbReference type="NCBIfam" id="TIGR03037">
    <property type="entry name" value="anthran_nbaC"/>
    <property type="match status" value="1"/>
</dbReference>
<evidence type="ECO:0000256" key="3">
    <source>
        <dbReference type="ARBA" id="ARBA00022490"/>
    </source>
</evidence>
<keyword evidence="4 9" id="KW-0662">Pyridine nucleotide biosynthesis</keyword>
<dbReference type="Gene3D" id="2.60.120.10">
    <property type="entry name" value="Jelly Rolls"/>
    <property type="match status" value="1"/>
</dbReference>
<evidence type="ECO:0000313" key="10">
    <source>
        <dbReference type="EMBL" id="RMZ00508.1"/>
    </source>
</evidence>
<feature type="binding site" evidence="9">
    <location>
        <position position="140"/>
    </location>
    <ligand>
        <name>Fe cation</name>
        <dbReference type="ChEBI" id="CHEBI:24875"/>
        <note>catalytic</note>
    </ligand>
</feature>
<comment type="cofactor">
    <cofactor evidence="1 9">
        <name>Fe(2+)</name>
        <dbReference type="ChEBI" id="CHEBI:29033"/>
    </cofactor>
</comment>
<keyword evidence="5 9" id="KW-0479">Metal-binding</keyword>
<keyword evidence="7 9" id="KW-0560">Oxidoreductase</keyword>
<dbReference type="Proteomes" id="UP000281468">
    <property type="component" value="Unassembled WGS sequence"/>
</dbReference>
<evidence type="ECO:0000256" key="5">
    <source>
        <dbReference type="ARBA" id="ARBA00022723"/>
    </source>
</evidence>
<keyword evidence="3 9" id="KW-0963">Cytoplasm</keyword>
<dbReference type="InterPro" id="IPR014710">
    <property type="entry name" value="RmlC-like_jellyroll"/>
</dbReference>
<evidence type="ECO:0000256" key="6">
    <source>
        <dbReference type="ARBA" id="ARBA00022964"/>
    </source>
</evidence>
<dbReference type="EC" id="1.13.11.6" evidence="9"/>
<comment type="caution">
    <text evidence="10">The sequence shown here is derived from an EMBL/GenBank/DDBJ whole genome shotgun (WGS) entry which is preliminary data.</text>
</comment>
<evidence type="ECO:0000256" key="4">
    <source>
        <dbReference type="ARBA" id="ARBA00022642"/>
    </source>
</evidence>
<name>A0A3M7GI65_HORWE</name>
<dbReference type="InterPro" id="IPR011051">
    <property type="entry name" value="RmlC_Cupin_sf"/>
</dbReference>
<comment type="function">
    <text evidence="2 9">Catalyzes the oxidative ring opening of 3-hydroxyanthranilate to 2-amino-3-carboxymuconate semialdehyde, which spontaneously cyclizes to quinolinate.</text>
</comment>
<dbReference type="EMBL" id="QWIQ01000197">
    <property type="protein sequence ID" value="RMZ00508.1"/>
    <property type="molecule type" value="Genomic_DNA"/>
</dbReference>
<comment type="pathway">
    <text evidence="9">Cofactor biosynthesis; NAD(+) biosynthesis; quinolinate from L-kynurenine: step 3/3.</text>
</comment>
<keyword evidence="8 9" id="KW-0408">Iron</keyword>
<dbReference type="PANTHER" id="PTHR15497">
    <property type="entry name" value="3-HYDROXYANTHRANILATE 3,4-DIOXYGENASE"/>
    <property type="match status" value="1"/>
</dbReference>
<dbReference type="UniPathway" id="UPA00253">
    <property type="reaction ID" value="UER00330"/>
</dbReference>
<organism evidence="10 11">
    <name type="scientific">Hortaea werneckii</name>
    <name type="common">Black yeast</name>
    <name type="synonym">Cladosporium werneckii</name>
    <dbReference type="NCBI Taxonomy" id="91943"/>
    <lineage>
        <taxon>Eukaryota</taxon>
        <taxon>Fungi</taxon>
        <taxon>Dikarya</taxon>
        <taxon>Ascomycota</taxon>
        <taxon>Pezizomycotina</taxon>
        <taxon>Dothideomycetes</taxon>
        <taxon>Dothideomycetidae</taxon>
        <taxon>Mycosphaerellales</taxon>
        <taxon>Teratosphaeriaceae</taxon>
        <taxon>Hortaea</taxon>
    </lineage>
</organism>
<feature type="binding site" evidence="9">
    <location>
        <position position="210"/>
    </location>
    <ligand>
        <name>a divalent metal cation</name>
        <dbReference type="ChEBI" id="CHEBI:60240"/>
    </ligand>
</feature>
<dbReference type="HAMAP" id="MF_00825">
    <property type="entry name" value="3_HAO"/>
    <property type="match status" value="1"/>
</dbReference>
<comment type="similarity">
    <text evidence="9">Belongs to the 3-HAO family.</text>
</comment>
<dbReference type="AlphaFoldDB" id="A0A3M7GI65"/>
<dbReference type="GO" id="GO:0034354">
    <property type="term" value="P:'de novo' NAD+ biosynthetic process from L-tryptophan"/>
    <property type="evidence" value="ECO:0007669"/>
    <property type="project" value="UniProtKB-UniRule"/>
</dbReference>
<dbReference type="GO" id="GO:0005737">
    <property type="term" value="C:cytoplasm"/>
    <property type="evidence" value="ECO:0007669"/>
    <property type="project" value="UniProtKB-SubCell"/>
</dbReference>
<keyword evidence="6 9" id="KW-0223">Dioxygenase</keyword>
<sequence>MYDCIKPELTPYVTPDGNRTVLVPISRFCSSLEDNYRPTVMLKLRTPFESAVRHACRQTPAFARAPFTARQKVQHAAFSSSRQSVAQLSSPLNLPKWLQENSHLLKPPVNNYCVYNDPMTVMIVGGPNARTDYHINETPEFFYQYKGRMLLKTVQDGEFKDIYINEGELFLLPANTPHNPVRFADTVGVVLEQPRPESSLDRLRWYCQNCGEKVHEASFHCTNLGTQIKEAVNAFKEDSEKRKCGNCGETCDVAPKPEAMEKMRTAPS</sequence>
<feature type="binding site" evidence="9">
    <location>
        <position position="207"/>
    </location>
    <ligand>
        <name>a divalent metal cation</name>
        <dbReference type="ChEBI" id="CHEBI:60240"/>
    </ligand>
</feature>
<evidence type="ECO:0000313" key="11">
    <source>
        <dbReference type="Proteomes" id="UP000281468"/>
    </source>
</evidence>
<dbReference type="CDD" id="cd06123">
    <property type="entry name" value="cupin_HAO"/>
    <property type="match status" value="1"/>
</dbReference>
<dbReference type="PANTHER" id="PTHR15497:SF1">
    <property type="entry name" value="3-HYDROXYANTHRANILATE 3,4-DIOXYGENASE"/>
    <property type="match status" value="1"/>
</dbReference>
<protein>
    <recommendedName>
        <fullName evidence="9">3-hydroxyanthranilate 3,4-dioxygenase</fullName>
        <ecNumber evidence="9">1.13.11.6</ecNumber>
    </recommendedName>
    <alternativeName>
        <fullName evidence="9">3-hydroxyanthranilate oxygenase</fullName>
        <shortName evidence="9">3-HAO</shortName>
    </alternativeName>
    <alternativeName>
        <fullName evidence="9">3-hydroxyanthranilic acid dioxygenase</fullName>
        <shortName evidence="9">HAD</shortName>
    </alternativeName>
    <alternativeName>
        <fullName evidence="9">Biosynthesis of nicotinic acid protein 1</fullName>
    </alternativeName>
</protein>
<dbReference type="InterPro" id="IPR010329">
    <property type="entry name" value="3hydroanth_dOase"/>
</dbReference>
<feature type="binding site" evidence="9">
    <location>
        <position position="192"/>
    </location>
    <ligand>
        <name>substrate</name>
    </ligand>
</feature>
<evidence type="ECO:0000256" key="7">
    <source>
        <dbReference type="ARBA" id="ARBA00023002"/>
    </source>
</evidence>
<gene>
    <name evidence="9" type="primary">BNA1</name>
    <name evidence="10" type="ORF">D0862_06699</name>
</gene>
<dbReference type="GO" id="GO:0019805">
    <property type="term" value="P:quinolinate biosynthetic process"/>
    <property type="evidence" value="ECO:0007669"/>
    <property type="project" value="UniProtKB-UniRule"/>
</dbReference>
<comment type="catalytic activity">
    <reaction evidence="9">
        <text>3-hydroxyanthranilate + O2 = (2Z,4Z)-2-amino-3-carboxymuconate 6-semialdehyde</text>
        <dbReference type="Rhea" id="RHEA:17953"/>
        <dbReference type="ChEBI" id="CHEBI:15379"/>
        <dbReference type="ChEBI" id="CHEBI:36559"/>
        <dbReference type="ChEBI" id="CHEBI:77612"/>
        <dbReference type="EC" id="1.13.11.6"/>
    </reaction>
</comment>
<feature type="binding site" evidence="9">
    <location>
        <position position="140"/>
    </location>
    <ligand>
        <name>substrate</name>
    </ligand>
</feature>
<feature type="binding site" evidence="9">
    <location>
        <position position="247"/>
    </location>
    <ligand>
        <name>a divalent metal cation</name>
        <dbReference type="ChEBI" id="CHEBI:60240"/>
    </ligand>
</feature>
<evidence type="ECO:0000256" key="2">
    <source>
        <dbReference type="ARBA" id="ARBA00002752"/>
    </source>
</evidence>
<reference evidence="10 11" key="1">
    <citation type="journal article" date="2018" name="BMC Genomics">
        <title>Genomic evidence for intraspecific hybridization in a clonal and extremely halotolerant yeast.</title>
        <authorList>
            <person name="Gostincar C."/>
            <person name="Stajich J.E."/>
            <person name="Zupancic J."/>
            <person name="Zalar P."/>
            <person name="Gunde-Cimerman N."/>
        </authorList>
    </citation>
    <scope>NUCLEOTIDE SEQUENCE [LARGE SCALE GENOMIC DNA]</scope>
    <source>
        <strain evidence="10 11">EXF-171</strain>
    </source>
</reference>
<dbReference type="Pfam" id="PF06052">
    <property type="entry name" value="3-HAO"/>
    <property type="match status" value="1"/>
</dbReference>
<proteinExistence type="inferred from homology"/>
<feature type="binding site" evidence="9">
    <location>
        <position position="130"/>
    </location>
    <ligand>
        <name>O2</name>
        <dbReference type="ChEBI" id="CHEBI:15379"/>
    </ligand>
</feature>
<feature type="binding site" evidence="9">
    <location>
        <position position="178"/>
    </location>
    <ligand>
        <name>Fe cation</name>
        <dbReference type="ChEBI" id="CHEBI:24875"/>
        <note>catalytic</note>
    </ligand>
</feature>
<evidence type="ECO:0000256" key="8">
    <source>
        <dbReference type="ARBA" id="ARBA00023004"/>
    </source>
</evidence>
<dbReference type="GO" id="GO:0008198">
    <property type="term" value="F:ferrous iron binding"/>
    <property type="evidence" value="ECO:0007669"/>
    <property type="project" value="UniProtKB-UniRule"/>
</dbReference>
<comment type="subcellular location">
    <subcellularLocation>
        <location evidence="9">Cytoplasm</location>
    </subcellularLocation>
</comment>
<evidence type="ECO:0000256" key="9">
    <source>
        <dbReference type="HAMAP-Rule" id="MF_03019"/>
    </source>
</evidence>
<accession>A0A3M7GI65</accession>
<feature type="binding site" evidence="9">
    <location>
        <position position="134"/>
    </location>
    <ligand>
        <name>Fe cation</name>
        <dbReference type="ChEBI" id="CHEBI:24875"/>
        <note>catalytic</note>
    </ligand>
</feature>
<dbReference type="GO" id="GO:0000334">
    <property type="term" value="F:3-hydroxyanthranilate 3,4-dioxygenase activity"/>
    <property type="evidence" value="ECO:0007669"/>
    <property type="project" value="UniProtKB-UniRule"/>
</dbReference>
<dbReference type="GO" id="GO:0043420">
    <property type="term" value="P:anthranilate metabolic process"/>
    <property type="evidence" value="ECO:0007669"/>
    <property type="project" value="UniProtKB-UniRule"/>
</dbReference>
<dbReference type="GO" id="GO:0006569">
    <property type="term" value="P:L-tryptophan catabolic process"/>
    <property type="evidence" value="ECO:0007669"/>
    <property type="project" value="UniProtKB-UniRule"/>
</dbReference>